<keyword evidence="3" id="KW-0238">DNA-binding</keyword>
<evidence type="ECO:0000256" key="1">
    <source>
        <dbReference type="ARBA" id="ARBA00004496"/>
    </source>
</evidence>
<dbReference type="GO" id="GO:0003700">
    <property type="term" value="F:DNA-binding transcription factor activity"/>
    <property type="evidence" value="ECO:0007669"/>
    <property type="project" value="InterPro"/>
</dbReference>
<proteinExistence type="inferred from homology"/>
<reference evidence="9" key="1">
    <citation type="submission" date="2016-04" db="EMBL/GenBank/DDBJ databases">
        <authorList>
            <person name="Evans L.H."/>
            <person name="Alamgir A."/>
            <person name="Owens N."/>
            <person name="Weber N.D."/>
            <person name="Virtaneva K."/>
            <person name="Barbian K."/>
            <person name="Babar A."/>
            <person name="Rosenke K."/>
        </authorList>
    </citation>
    <scope>NUCLEOTIDE SEQUENCE</scope>
    <source>
        <strain evidence="9">86-1</strain>
    </source>
</reference>
<organism evidence="9">
    <name type="scientific">uncultured Dysgonomonas sp</name>
    <dbReference type="NCBI Taxonomy" id="206096"/>
    <lineage>
        <taxon>Bacteria</taxon>
        <taxon>Pseudomonadati</taxon>
        <taxon>Bacteroidota</taxon>
        <taxon>Bacteroidia</taxon>
        <taxon>Bacteroidales</taxon>
        <taxon>Dysgonomonadaceae</taxon>
        <taxon>Dysgonomonas</taxon>
        <taxon>environmental samples</taxon>
    </lineage>
</organism>
<keyword evidence="4" id="KW-0804">Transcription</keyword>
<dbReference type="InterPro" id="IPR036390">
    <property type="entry name" value="WH_DNA-bd_sf"/>
</dbReference>
<protein>
    <recommendedName>
        <fullName evidence="6">HTH-type transcriptional regulator SarZ</fullName>
    </recommendedName>
    <alternativeName>
        <fullName evidence="7">Staphylococcal accessory regulator Z</fullName>
    </alternativeName>
</protein>
<dbReference type="RefSeq" id="WP_296939376.1">
    <property type="nucleotide sequence ID" value="NZ_LT599032.1"/>
</dbReference>
<dbReference type="SMART" id="SM00347">
    <property type="entry name" value="HTH_MARR"/>
    <property type="match status" value="1"/>
</dbReference>
<evidence type="ECO:0000256" key="7">
    <source>
        <dbReference type="ARBA" id="ARBA00047207"/>
    </source>
</evidence>
<dbReference type="SUPFAM" id="SSF46785">
    <property type="entry name" value="Winged helix' DNA-binding domain"/>
    <property type="match status" value="1"/>
</dbReference>
<feature type="domain" description="HTH marR-type" evidence="8">
    <location>
        <begin position="15"/>
        <end position="151"/>
    </location>
</feature>
<evidence type="ECO:0000256" key="2">
    <source>
        <dbReference type="ARBA" id="ARBA00023015"/>
    </source>
</evidence>
<dbReference type="PANTHER" id="PTHR42756">
    <property type="entry name" value="TRANSCRIPTIONAL REGULATOR, MARR"/>
    <property type="match status" value="1"/>
</dbReference>
<keyword evidence="2" id="KW-0805">Transcription regulation</keyword>
<sequence length="151" mass="17646">MRDVSISEKKFAQVDDLLWEIITLLTRKKTEILDEFDLTMAQYDILVAICHFSDNKEEIIQIDLAEKAHKNPMTTSTILKNLEQRKFIKRQRGLVNTRTVKVNLTQAGKNFYISVKQRIDEVSAELFKNINHKHFTSQLLILSDELNKLNN</sequence>
<evidence type="ECO:0000313" key="9">
    <source>
        <dbReference type="EMBL" id="SBV95572.1"/>
    </source>
</evidence>
<dbReference type="Gene3D" id="1.10.10.10">
    <property type="entry name" value="Winged helix-like DNA-binding domain superfamily/Winged helix DNA-binding domain"/>
    <property type="match status" value="1"/>
</dbReference>
<evidence type="ECO:0000256" key="5">
    <source>
        <dbReference type="ARBA" id="ARBA00046337"/>
    </source>
</evidence>
<dbReference type="AlphaFoldDB" id="A0A212J802"/>
<evidence type="ECO:0000259" key="8">
    <source>
        <dbReference type="PROSITE" id="PS50995"/>
    </source>
</evidence>
<evidence type="ECO:0000256" key="4">
    <source>
        <dbReference type="ARBA" id="ARBA00023163"/>
    </source>
</evidence>
<dbReference type="PANTHER" id="PTHR42756:SF1">
    <property type="entry name" value="TRANSCRIPTIONAL REPRESSOR OF EMRAB OPERON"/>
    <property type="match status" value="1"/>
</dbReference>
<name>A0A212J802_9BACT</name>
<comment type="subcellular location">
    <subcellularLocation>
        <location evidence="1">Cytoplasm</location>
    </subcellularLocation>
</comment>
<evidence type="ECO:0000256" key="3">
    <source>
        <dbReference type="ARBA" id="ARBA00023125"/>
    </source>
</evidence>
<dbReference type="InterPro" id="IPR000835">
    <property type="entry name" value="HTH_MarR-typ"/>
</dbReference>
<dbReference type="Pfam" id="PF22381">
    <property type="entry name" value="Staph_reg_Sar_Rot"/>
    <property type="match status" value="1"/>
</dbReference>
<dbReference type="EMBL" id="FLUM01000001">
    <property type="protein sequence ID" value="SBV95572.1"/>
    <property type="molecule type" value="Genomic_DNA"/>
</dbReference>
<dbReference type="InterPro" id="IPR036388">
    <property type="entry name" value="WH-like_DNA-bd_sf"/>
</dbReference>
<comment type="similarity">
    <text evidence="5">Belongs to the SarZ family.</text>
</comment>
<evidence type="ECO:0000256" key="6">
    <source>
        <dbReference type="ARBA" id="ARBA00047188"/>
    </source>
</evidence>
<dbReference type="PROSITE" id="PS50995">
    <property type="entry name" value="HTH_MARR_2"/>
    <property type="match status" value="1"/>
</dbReference>
<dbReference type="GO" id="GO:0005737">
    <property type="term" value="C:cytoplasm"/>
    <property type="evidence" value="ECO:0007669"/>
    <property type="project" value="UniProtKB-SubCell"/>
</dbReference>
<gene>
    <name evidence="9" type="ORF">KL86DYS1_11427</name>
</gene>
<dbReference type="GO" id="GO:0003677">
    <property type="term" value="F:DNA binding"/>
    <property type="evidence" value="ECO:0007669"/>
    <property type="project" value="UniProtKB-KW"/>
</dbReference>
<accession>A0A212J802</accession>
<dbReference type="InterPro" id="IPR055166">
    <property type="entry name" value="Transc_reg_Sar_Rot_HTH"/>
</dbReference>